<protein>
    <submittedName>
        <fullName evidence="1">Uncharacterized protein</fullName>
    </submittedName>
</protein>
<organism evidence="1">
    <name type="scientific">uncultured prokaryote</name>
    <dbReference type="NCBI Taxonomy" id="198431"/>
    <lineage>
        <taxon>unclassified sequences</taxon>
        <taxon>environmental samples</taxon>
    </lineage>
</organism>
<sequence length="139" mass="15911">MFSYSGNPGSSPKDEVRFWLQDTVPPGLLQDEEILFALTRAGGFVPLAVAYCMEALASRYAQEAISQTTGDISTNAQARADYWRERLQRWLEQHGLALYPELVPEMVGKTKDELEREFSDSSLVPRRFRFGFTDNRRRS</sequence>
<dbReference type="EMBL" id="AP011635">
    <property type="protein sequence ID" value="BAL52633.1"/>
    <property type="molecule type" value="Genomic_DNA"/>
</dbReference>
<reference evidence="1" key="1">
    <citation type="journal article" date="2005" name="Environ. Microbiol.">
        <title>Genetic and functional properties of uncultivated thermophilic crenarchaeotes from a subsurface gold mine as revealed by analysis of genome fragments.</title>
        <authorList>
            <person name="Nunoura T."/>
            <person name="Hirayama H."/>
            <person name="Takami H."/>
            <person name="Oida H."/>
            <person name="Nishi S."/>
            <person name="Shimamura S."/>
            <person name="Suzuki Y."/>
            <person name="Inagaki F."/>
            <person name="Takai K."/>
            <person name="Nealson K.H."/>
            <person name="Horikoshi K."/>
        </authorList>
    </citation>
    <scope>NUCLEOTIDE SEQUENCE</scope>
</reference>
<gene>
    <name evidence="1" type="ORF">HGMM_F01H12C05</name>
</gene>
<accession>H5S8Z7</accession>
<dbReference type="AlphaFoldDB" id="H5S8Z7"/>
<evidence type="ECO:0000313" key="1">
    <source>
        <dbReference type="EMBL" id="BAL52633.1"/>
    </source>
</evidence>
<name>H5S8Z7_9ZZZZ</name>
<reference evidence="1" key="2">
    <citation type="journal article" date="2012" name="PLoS ONE">
        <title>A Deeply Branching Thermophilic Bacterium with an Ancient Acetyl-CoA Pathway Dominates a Subsurface Ecosystem.</title>
        <authorList>
            <person name="Takami H."/>
            <person name="Noguchi H."/>
            <person name="Takaki Y."/>
            <person name="Uchiyama I."/>
            <person name="Toyoda A."/>
            <person name="Nishi S."/>
            <person name="Chee G.-J."/>
            <person name="Arai W."/>
            <person name="Nunoura T."/>
            <person name="Itoh T."/>
            <person name="Hattori M."/>
            <person name="Takai K."/>
        </authorList>
    </citation>
    <scope>NUCLEOTIDE SEQUENCE</scope>
</reference>
<proteinExistence type="predicted"/>